<organism evidence="6 7">
    <name type="scientific">Hibiscus sabdariffa</name>
    <name type="common">roselle</name>
    <dbReference type="NCBI Taxonomy" id="183260"/>
    <lineage>
        <taxon>Eukaryota</taxon>
        <taxon>Viridiplantae</taxon>
        <taxon>Streptophyta</taxon>
        <taxon>Embryophyta</taxon>
        <taxon>Tracheophyta</taxon>
        <taxon>Spermatophyta</taxon>
        <taxon>Magnoliopsida</taxon>
        <taxon>eudicotyledons</taxon>
        <taxon>Gunneridae</taxon>
        <taxon>Pentapetalae</taxon>
        <taxon>rosids</taxon>
        <taxon>malvids</taxon>
        <taxon>Malvales</taxon>
        <taxon>Malvaceae</taxon>
        <taxon>Malvoideae</taxon>
        <taxon>Hibiscus</taxon>
    </lineage>
</organism>
<comment type="similarity">
    <text evidence="2">Belongs to the CYSTM1 family.</text>
</comment>
<evidence type="ECO:0000313" key="6">
    <source>
        <dbReference type="EMBL" id="KAK8995758.1"/>
    </source>
</evidence>
<evidence type="ECO:0000256" key="2">
    <source>
        <dbReference type="ARBA" id="ARBA00009444"/>
    </source>
</evidence>
<evidence type="ECO:0000313" key="7">
    <source>
        <dbReference type="Proteomes" id="UP001396334"/>
    </source>
</evidence>
<evidence type="ECO:0000259" key="5">
    <source>
        <dbReference type="Pfam" id="PF12734"/>
    </source>
</evidence>
<comment type="caution">
    <text evidence="6">The sequence shown here is derived from an EMBL/GenBank/DDBJ whole genome shotgun (WGS) entry which is preliminary data.</text>
</comment>
<dbReference type="Proteomes" id="UP001396334">
    <property type="component" value="Unassembled WGS sequence"/>
</dbReference>
<proteinExistence type="inferred from homology"/>
<evidence type="ECO:0000256" key="1">
    <source>
        <dbReference type="ARBA" id="ARBA00004370"/>
    </source>
</evidence>
<dbReference type="InterPro" id="IPR028144">
    <property type="entry name" value="CYSTM_dom"/>
</dbReference>
<feature type="compositionally biased region" description="Pro residues" evidence="4">
    <location>
        <begin position="214"/>
        <end position="238"/>
    </location>
</feature>
<feature type="region of interest" description="Disordered" evidence="4">
    <location>
        <begin position="202"/>
        <end position="260"/>
    </location>
</feature>
<evidence type="ECO:0000256" key="4">
    <source>
        <dbReference type="SAM" id="MobiDB-lite"/>
    </source>
</evidence>
<evidence type="ECO:0000256" key="3">
    <source>
        <dbReference type="ARBA" id="ARBA00023136"/>
    </source>
</evidence>
<dbReference type="Pfam" id="PF12734">
    <property type="entry name" value="CYSTM"/>
    <property type="match status" value="1"/>
</dbReference>
<comment type="subcellular location">
    <subcellularLocation>
        <location evidence="1">Membrane</location>
    </subcellularLocation>
</comment>
<reference evidence="6 7" key="1">
    <citation type="journal article" date="2024" name="G3 (Bethesda)">
        <title>Genome assembly of Hibiscus sabdariffa L. provides insights into metabolisms of medicinal natural products.</title>
        <authorList>
            <person name="Kim T."/>
        </authorList>
    </citation>
    <scope>NUCLEOTIDE SEQUENCE [LARGE SCALE GENOMIC DNA]</scope>
    <source>
        <strain evidence="6">TK-2024</strain>
        <tissue evidence="6">Old leaves</tissue>
    </source>
</reference>
<feature type="compositionally biased region" description="Low complexity" evidence="4">
    <location>
        <begin position="239"/>
        <end position="251"/>
    </location>
</feature>
<name>A0ABR2Q502_9ROSI</name>
<sequence length="283" mass="31350">MTFVRVTCRHTDGHGPPSCESLTHGPVFEAKLSQILSTHRQASVAQPSSIGPLLAAEVFLSGLMLSSILRKVIRLKFLRRVCKKLFKLANIIGRKTQIPDLSTDQYSHDKYAYNYKRPEDSNFFKRWSNHFHLASCNTSLQGETGIHTFSHTFNFYYIPIPFTLCGGLSSKSGNFDECRVGLAPTEISSKLPLPSPTYSVTYIKPSSDSQEPRQQPPVGAPPPQGYPPKDVYPPPAPGYPVEAYPYQQPQYAGPPPSQQQKETGFLEGCLAALCCCCLLDACF</sequence>
<keyword evidence="7" id="KW-1185">Reference proteome</keyword>
<dbReference type="EMBL" id="JBBPBN010000045">
    <property type="protein sequence ID" value="KAK8995758.1"/>
    <property type="molecule type" value="Genomic_DNA"/>
</dbReference>
<feature type="domain" description="Cysteine-rich transmembrane" evidence="5">
    <location>
        <begin position="246"/>
        <end position="283"/>
    </location>
</feature>
<gene>
    <name evidence="6" type="ORF">V6N11_076017</name>
</gene>
<protein>
    <recommendedName>
        <fullName evidence="5">Cysteine-rich transmembrane domain-containing protein</fullName>
    </recommendedName>
</protein>
<accession>A0ABR2Q502</accession>
<keyword evidence="3" id="KW-0472">Membrane</keyword>